<evidence type="ECO:0000313" key="1">
    <source>
        <dbReference type="EMBL" id="VVO47864.1"/>
    </source>
</evidence>
<organism evidence="1 2">
    <name type="scientific">Pseudomonas fluorescens</name>
    <dbReference type="NCBI Taxonomy" id="294"/>
    <lineage>
        <taxon>Bacteria</taxon>
        <taxon>Pseudomonadati</taxon>
        <taxon>Pseudomonadota</taxon>
        <taxon>Gammaproteobacteria</taxon>
        <taxon>Pseudomonadales</taxon>
        <taxon>Pseudomonadaceae</taxon>
        <taxon>Pseudomonas</taxon>
    </lineage>
</organism>
<sequence>MSCHYFNRYTPSGSNTGRLMGAPNLGSRVKIDKRRYFGLAIRKIWELA</sequence>
<proteinExistence type="predicted"/>
<accession>A0A5E7G978</accession>
<dbReference type="Proteomes" id="UP000349468">
    <property type="component" value="Unassembled WGS sequence"/>
</dbReference>
<evidence type="ECO:0000313" key="2">
    <source>
        <dbReference type="Proteomes" id="UP000349468"/>
    </source>
</evidence>
<gene>
    <name evidence="1" type="ORF">PS870_00139</name>
</gene>
<name>A0A5E7G978_PSEFL</name>
<reference evidence="1 2" key="1">
    <citation type="submission" date="2019-09" db="EMBL/GenBank/DDBJ databases">
        <authorList>
            <person name="Chandra G."/>
            <person name="Truman W A."/>
        </authorList>
    </citation>
    <scope>NUCLEOTIDE SEQUENCE [LARGE SCALE GENOMIC DNA]</scope>
    <source>
        <strain evidence="1">PS870</strain>
    </source>
</reference>
<dbReference type="EMBL" id="CABVIK010000001">
    <property type="protein sequence ID" value="VVO47864.1"/>
    <property type="molecule type" value="Genomic_DNA"/>
</dbReference>
<protein>
    <submittedName>
        <fullName evidence="1">Uncharacterized protein</fullName>
    </submittedName>
</protein>
<dbReference type="AlphaFoldDB" id="A0A5E7G978"/>